<dbReference type="Pfam" id="PF13410">
    <property type="entry name" value="GST_C_2"/>
    <property type="match status" value="1"/>
</dbReference>
<organism evidence="4 5">
    <name type="scientific">Endocarpon pusillum</name>
    <dbReference type="NCBI Taxonomy" id="364733"/>
    <lineage>
        <taxon>Eukaryota</taxon>
        <taxon>Fungi</taxon>
        <taxon>Dikarya</taxon>
        <taxon>Ascomycota</taxon>
        <taxon>Pezizomycotina</taxon>
        <taxon>Eurotiomycetes</taxon>
        <taxon>Chaetothyriomycetidae</taxon>
        <taxon>Verrucariales</taxon>
        <taxon>Verrucariaceae</taxon>
        <taxon>Endocarpon</taxon>
    </lineage>
</organism>
<accession>A0A8H7E259</accession>
<proteinExistence type="predicted"/>
<dbReference type="PANTHER" id="PTHR43968:SF13">
    <property type="entry name" value="GLUTATHIONE TRANSFERASE OMEGA-1"/>
    <property type="match status" value="1"/>
</dbReference>
<dbReference type="InterPro" id="IPR040079">
    <property type="entry name" value="Glutathione_S-Trfase"/>
</dbReference>
<dbReference type="GO" id="GO:0004364">
    <property type="term" value="F:glutathione transferase activity"/>
    <property type="evidence" value="ECO:0007669"/>
    <property type="project" value="InterPro"/>
</dbReference>
<dbReference type="Gene3D" id="3.40.30.10">
    <property type="entry name" value="Glutaredoxin"/>
    <property type="match status" value="1"/>
</dbReference>
<dbReference type="AlphaFoldDB" id="A0A8H7E259"/>
<dbReference type="InterPro" id="IPR004045">
    <property type="entry name" value="Glutathione_S-Trfase_N"/>
</dbReference>
<comment type="caution">
    <text evidence="4">The sequence shown here is derived from an EMBL/GenBank/DDBJ whole genome shotgun (WGS) entry which is preliminary data.</text>
</comment>
<dbReference type="PANTHER" id="PTHR43968">
    <property type="match status" value="1"/>
</dbReference>
<reference evidence="4" key="1">
    <citation type="submission" date="2020-02" db="EMBL/GenBank/DDBJ databases">
        <authorList>
            <person name="Palmer J.M."/>
        </authorList>
    </citation>
    <scope>NUCLEOTIDE SEQUENCE</scope>
    <source>
        <strain evidence="4">EPUS1.4</strain>
        <tissue evidence="4">Thallus</tissue>
    </source>
</reference>
<evidence type="ECO:0000259" key="2">
    <source>
        <dbReference type="PROSITE" id="PS50404"/>
    </source>
</evidence>
<evidence type="ECO:0000259" key="3">
    <source>
        <dbReference type="PROSITE" id="PS50405"/>
    </source>
</evidence>
<dbReference type="GO" id="GO:0005737">
    <property type="term" value="C:cytoplasm"/>
    <property type="evidence" value="ECO:0007669"/>
    <property type="project" value="InterPro"/>
</dbReference>
<dbReference type="EMBL" id="JAACFV010000096">
    <property type="protein sequence ID" value="KAF7506005.1"/>
    <property type="molecule type" value="Genomic_DNA"/>
</dbReference>
<feature type="domain" description="GST C-terminal" evidence="3">
    <location>
        <begin position="122"/>
        <end position="258"/>
    </location>
</feature>
<dbReference type="InterPro" id="IPR010987">
    <property type="entry name" value="Glutathione-S-Trfase_C-like"/>
</dbReference>
<dbReference type="GO" id="GO:0045174">
    <property type="term" value="F:glutathione dehydrogenase (ascorbate) activity"/>
    <property type="evidence" value="ECO:0007669"/>
    <property type="project" value="UniProtKB-ARBA"/>
</dbReference>
<evidence type="ECO:0008006" key="6">
    <source>
        <dbReference type="Google" id="ProtNLM"/>
    </source>
</evidence>
<name>A0A8H7E259_9EURO</name>
<dbReference type="InterPro" id="IPR050983">
    <property type="entry name" value="GST_Omega/HSP26"/>
</dbReference>
<evidence type="ECO:0000313" key="4">
    <source>
        <dbReference type="EMBL" id="KAF7506005.1"/>
    </source>
</evidence>
<dbReference type="PROSITE" id="PS50405">
    <property type="entry name" value="GST_CTER"/>
    <property type="match status" value="1"/>
</dbReference>
<dbReference type="SUPFAM" id="SSF47616">
    <property type="entry name" value="GST C-terminal domain-like"/>
    <property type="match status" value="1"/>
</dbReference>
<dbReference type="InterPro" id="IPR005442">
    <property type="entry name" value="GST_omega"/>
</dbReference>
<dbReference type="Proteomes" id="UP000606974">
    <property type="component" value="Unassembled WGS sequence"/>
</dbReference>
<dbReference type="SFLD" id="SFLDS00019">
    <property type="entry name" value="Glutathione_Transferase_(cytos"/>
    <property type="match status" value="1"/>
</dbReference>
<dbReference type="SUPFAM" id="SSF52833">
    <property type="entry name" value="Thioredoxin-like"/>
    <property type="match status" value="1"/>
</dbReference>
<dbReference type="CDD" id="cd00299">
    <property type="entry name" value="GST_C_family"/>
    <property type="match status" value="1"/>
</dbReference>
<dbReference type="OrthoDB" id="4951845at2759"/>
<feature type="domain" description="GST N-terminal" evidence="2">
    <location>
        <begin position="27"/>
        <end position="112"/>
    </location>
</feature>
<dbReference type="Gene3D" id="1.20.1050.10">
    <property type="match status" value="1"/>
</dbReference>
<protein>
    <recommendedName>
        <fullName evidence="6">Glutathione S-transferase omega-1</fullName>
    </recommendedName>
</protein>
<evidence type="ECO:0000256" key="1">
    <source>
        <dbReference type="ARBA" id="ARBA00023002"/>
    </source>
</evidence>
<evidence type="ECO:0000313" key="5">
    <source>
        <dbReference type="Proteomes" id="UP000606974"/>
    </source>
</evidence>
<dbReference type="Pfam" id="PF13409">
    <property type="entry name" value="GST_N_2"/>
    <property type="match status" value="1"/>
</dbReference>
<keyword evidence="5" id="KW-1185">Reference proteome</keyword>
<dbReference type="InterPro" id="IPR036249">
    <property type="entry name" value="Thioredoxin-like_sf"/>
</dbReference>
<dbReference type="PRINTS" id="PR01625">
    <property type="entry name" value="GSTRNSFRASEO"/>
</dbReference>
<keyword evidence="1" id="KW-0560">Oxidoreductase</keyword>
<dbReference type="InterPro" id="IPR036282">
    <property type="entry name" value="Glutathione-S-Trfase_C_sf"/>
</dbReference>
<dbReference type="SFLD" id="SFLDG00358">
    <property type="entry name" value="Main_(cytGST)"/>
    <property type="match status" value="1"/>
</dbReference>
<gene>
    <name evidence="4" type="ORF">GJ744_012352</name>
</gene>
<dbReference type="PROSITE" id="PS50404">
    <property type="entry name" value="GST_NTER"/>
    <property type="match status" value="1"/>
</dbReference>
<sequence>MGSVDTELYPKASGAAASLVAAHTALQPLKLYAGWFCPFVQRAWIVLEEKQIPYQYIEINPYHKAQSFLDLNPRGLVPTLGCPAGPDGKETKPLYESNIICEYLDEAYADTSQYGPGLLPSHPYERARCRIWMDFVASRIVPAFYRFCQHQPHSSYSIEDARAEFLGHLKTFTAEADAEGPFFLGPNISMVDITLAPWLIRLWVFDHFKTGGLGVPPPGQGGQDEATWARWRKWAAAVEGRRSVQETTSSKERYIPAYQRYAEDTTQSQVAQATRTGQRLP</sequence>